<comment type="caution">
    <text evidence="2">The sequence shown here is derived from an EMBL/GenBank/DDBJ whole genome shotgun (WGS) entry which is preliminary data.</text>
</comment>
<dbReference type="Proteomes" id="UP001610563">
    <property type="component" value="Unassembled WGS sequence"/>
</dbReference>
<name>A0ABR4FQ76_9EURO</name>
<dbReference type="Pfam" id="PF13668">
    <property type="entry name" value="Ferritin_2"/>
    <property type="match status" value="1"/>
</dbReference>
<dbReference type="PROSITE" id="PS51257">
    <property type="entry name" value="PROKAR_LIPOPROTEIN"/>
    <property type="match status" value="1"/>
</dbReference>
<keyword evidence="1" id="KW-0732">Signal</keyword>
<keyword evidence="3" id="KW-1185">Reference proteome</keyword>
<organism evidence="2 3">
    <name type="scientific">Aspergillus keveii</name>
    <dbReference type="NCBI Taxonomy" id="714993"/>
    <lineage>
        <taxon>Eukaryota</taxon>
        <taxon>Fungi</taxon>
        <taxon>Dikarya</taxon>
        <taxon>Ascomycota</taxon>
        <taxon>Pezizomycotina</taxon>
        <taxon>Eurotiomycetes</taxon>
        <taxon>Eurotiomycetidae</taxon>
        <taxon>Eurotiales</taxon>
        <taxon>Aspergillaceae</taxon>
        <taxon>Aspergillus</taxon>
        <taxon>Aspergillus subgen. Nidulantes</taxon>
    </lineage>
</organism>
<gene>
    <name evidence="2" type="ORF">BJX66DRAFT_343118</name>
</gene>
<sequence>MRLLAVGGLLLSSASTAIAASCSNCSLTSQDPKVLQYAWAIQRLSSWFYETNSANQTNFSSAPNISISTAYYPDNLQGIQAQNLLGAAQVQSLASNLSDFQQPDCNFSMPTPSTITQYLAKSWYLETVISGAFTGLANFTQTPTVSLLLSQLAVQHATHATYIAASFLPNVFDANNISDIPVLPPDVVLSNDTHDSMLGHVLGGCVAAPEAPCG</sequence>
<reference evidence="2 3" key="1">
    <citation type="submission" date="2024-07" db="EMBL/GenBank/DDBJ databases">
        <title>Section-level genome sequencing and comparative genomics of Aspergillus sections Usti and Cavernicolus.</title>
        <authorList>
            <consortium name="Lawrence Berkeley National Laboratory"/>
            <person name="Nybo J.L."/>
            <person name="Vesth T.C."/>
            <person name="Theobald S."/>
            <person name="Frisvad J.C."/>
            <person name="Larsen T.O."/>
            <person name="Kjaerboelling I."/>
            <person name="Rothschild-Mancinelli K."/>
            <person name="Lyhne E.K."/>
            <person name="Kogle M.E."/>
            <person name="Barry K."/>
            <person name="Clum A."/>
            <person name="Na H."/>
            <person name="Ledsgaard L."/>
            <person name="Lin J."/>
            <person name="Lipzen A."/>
            <person name="Kuo A."/>
            <person name="Riley R."/>
            <person name="Mondo S."/>
            <person name="Labutti K."/>
            <person name="Haridas S."/>
            <person name="Pangalinan J."/>
            <person name="Salamov A.A."/>
            <person name="Simmons B.A."/>
            <person name="Magnuson J.K."/>
            <person name="Chen J."/>
            <person name="Drula E."/>
            <person name="Henrissat B."/>
            <person name="Wiebenga A."/>
            <person name="Lubbers R.J."/>
            <person name="Gomes A.C."/>
            <person name="Makela M.R."/>
            <person name="Stajich J."/>
            <person name="Grigoriev I.V."/>
            <person name="Mortensen U.H."/>
            <person name="De Vries R.P."/>
            <person name="Baker S.E."/>
            <person name="Andersen M.R."/>
        </authorList>
    </citation>
    <scope>NUCLEOTIDE SEQUENCE [LARGE SCALE GENOMIC DNA]</scope>
    <source>
        <strain evidence="2 3">CBS 209.92</strain>
    </source>
</reference>
<evidence type="ECO:0000256" key="1">
    <source>
        <dbReference type="SAM" id="SignalP"/>
    </source>
</evidence>
<accession>A0ABR4FQ76</accession>
<dbReference type="EMBL" id="JBFTWV010000145">
    <property type="protein sequence ID" value="KAL2785421.1"/>
    <property type="molecule type" value="Genomic_DNA"/>
</dbReference>
<feature type="chain" id="PRO_5047011918" evidence="1">
    <location>
        <begin position="20"/>
        <end position="214"/>
    </location>
</feature>
<proteinExistence type="predicted"/>
<evidence type="ECO:0000313" key="2">
    <source>
        <dbReference type="EMBL" id="KAL2785421.1"/>
    </source>
</evidence>
<evidence type="ECO:0000313" key="3">
    <source>
        <dbReference type="Proteomes" id="UP001610563"/>
    </source>
</evidence>
<protein>
    <submittedName>
        <fullName evidence="2">Uncharacterized protein</fullName>
    </submittedName>
</protein>
<feature type="signal peptide" evidence="1">
    <location>
        <begin position="1"/>
        <end position="19"/>
    </location>
</feature>